<sequence length="584" mass="66246">MVSLNGDSKPTLRTAHLLQPTTTSMDEPKLPLDYSVSQLPSKTNWPFKFMLTGWRHRSNDWNAWVARMQSMHQAAWKVAGIDEAILNSTYDVHKYYDLIFGLSEKWCANTNTFVFPWGEATITLEDVIVLGGYSVLGSPVSYSVQNREWKMIEEKLMDARTEISRGKANKPCQCTWMRKFINSGSEIEHEAFLALWLSRYVLQNSSHVIRKEALPLAIRLARGISVALAPAVLASIYRDLIQLKRAIVAGNKESKLELFSPFQLVQLWAWERFPVLQPKPNMLNFGDPRSARWHKVKILHVEDVRLALELAGLDRHLESFVHCLRVSNLSGLDYMESYFPNRVAMQFGMDQDLPGCVAPDEKRGVAWMNYRKPISDLTLYIPPRLLESDITSRYLKWWKRSVLGQQYTVSIPVQQQRSLEMCNRDTRASKEKEKGIDPDVPPGFAPKSNIKELGILVEKDKPAVVEMFTRRSFGNGPSGSRELPGQSRNYLASSKPDDTVRKMEPLPESAQKISDNVVSVEASGRVMDGAGSVTSNTVSINGSAGEANIYKLDIRVSELETRIKMLERDVAKQKTARKLGHRFE</sequence>
<dbReference type="Proteomes" id="UP000657918">
    <property type="component" value="Chromosome 11"/>
</dbReference>
<organism evidence="4 5">
    <name type="scientific">Salix dunnii</name>
    <dbReference type="NCBI Taxonomy" id="1413687"/>
    <lineage>
        <taxon>Eukaryota</taxon>
        <taxon>Viridiplantae</taxon>
        <taxon>Streptophyta</taxon>
        <taxon>Embryophyta</taxon>
        <taxon>Tracheophyta</taxon>
        <taxon>Spermatophyta</taxon>
        <taxon>Magnoliopsida</taxon>
        <taxon>eudicotyledons</taxon>
        <taxon>Gunneridae</taxon>
        <taxon>Pentapetalae</taxon>
        <taxon>rosids</taxon>
        <taxon>fabids</taxon>
        <taxon>Malpighiales</taxon>
        <taxon>Salicaceae</taxon>
        <taxon>Saliceae</taxon>
        <taxon>Salix</taxon>
    </lineage>
</organism>
<dbReference type="EMBL" id="JADGMS010000011">
    <property type="protein sequence ID" value="KAF9672974.1"/>
    <property type="molecule type" value="Genomic_DNA"/>
</dbReference>
<gene>
    <name evidence="4" type="ORF">SADUNF_Sadunf11G0100100</name>
</gene>
<feature type="domain" description="Aminotransferase-like plant mobile" evidence="3">
    <location>
        <begin position="80"/>
        <end position="399"/>
    </location>
</feature>
<dbReference type="GO" id="GO:0010073">
    <property type="term" value="P:meristem maintenance"/>
    <property type="evidence" value="ECO:0007669"/>
    <property type="project" value="InterPro"/>
</dbReference>
<keyword evidence="1" id="KW-0175">Coiled coil</keyword>
<feature type="compositionally biased region" description="Basic and acidic residues" evidence="2">
    <location>
        <begin position="495"/>
        <end position="505"/>
    </location>
</feature>
<dbReference type="InterPro" id="IPR044824">
    <property type="entry name" value="MAIN-like"/>
</dbReference>
<protein>
    <recommendedName>
        <fullName evidence="3">Aminotransferase-like plant mobile domain-containing protein</fullName>
    </recommendedName>
</protein>
<dbReference type="PANTHER" id="PTHR46033">
    <property type="entry name" value="PROTEIN MAIN-LIKE 2"/>
    <property type="match status" value="1"/>
</dbReference>
<dbReference type="Pfam" id="PF10536">
    <property type="entry name" value="PMD"/>
    <property type="match status" value="1"/>
</dbReference>
<dbReference type="AlphaFoldDB" id="A0A835JR26"/>
<name>A0A835JR26_9ROSI</name>
<evidence type="ECO:0000313" key="4">
    <source>
        <dbReference type="EMBL" id="KAF9672974.1"/>
    </source>
</evidence>
<dbReference type="InterPro" id="IPR019557">
    <property type="entry name" value="AminoTfrase-like_pln_mobile"/>
</dbReference>
<evidence type="ECO:0000256" key="1">
    <source>
        <dbReference type="SAM" id="Coils"/>
    </source>
</evidence>
<reference evidence="4 5" key="1">
    <citation type="submission" date="2020-10" db="EMBL/GenBank/DDBJ databases">
        <title>Plant Genome Project.</title>
        <authorList>
            <person name="Zhang R.-G."/>
        </authorList>
    </citation>
    <scope>NUCLEOTIDE SEQUENCE [LARGE SCALE GENOMIC DNA]</scope>
    <source>
        <strain evidence="4">FAFU-HL-1</strain>
        <tissue evidence="4">Leaf</tissue>
    </source>
</reference>
<dbReference type="PANTHER" id="PTHR46033:SF67">
    <property type="entry name" value="AMINOTRANSFERASE-LIKE, PLANT MOBILE DOMAIN FAMILY PROTEIN"/>
    <property type="match status" value="1"/>
</dbReference>
<evidence type="ECO:0000256" key="2">
    <source>
        <dbReference type="SAM" id="MobiDB-lite"/>
    </source>
</evidence>
<feature type="coiled-coil region" evidence="1">
    <location>
        <begin position="549"/>
        <end position="576"/>
    </location>
</feature>
<evidence type="ECO:0000313" key="5">
    <source>
        <dbReference type="Proteomes" id="UP000657918"/>
    </source>
</evidence>
<proteinExistence type="predicted"/>
<dbReference type="OrthoDB" id="1572276at2759"/>
<accession>A0A835JR26</accession>
<comment type="caution">
    <text evidence="4">The sequence shown here is derived from an EMBL/GenBank/DDBJ whole genome shotgun (WGS) entry which is preliminary data.</text>
</comment>
<evidence type="ECO:0000259" key="3">
    <source>
        <dbReference type="Pfam" id="PF10536"/>
    </source>
</evidence>
<feature type="region of interest" description="Disordered" evidence="2">
    <location>
        <begin position="470"/>
        <end position="509"/>
    </location>
</feature>
<keyword evidence="5" id="KW-1185">Reference proteome</keyword>